<keyword evidence="7" id="KW-0732">Signal</keyword>
<evidence type="ECO:0000256" key="3">
    <source>
        <dbReference type="ARBA" id="ARBA00022525"/>
    </source>
</evidence>
<dbReference type="GO" id="GO:0052040">
    <property type="term" value="P:symbiont-mediated perturbation of host programmed cell death"/>
    <property type="evidence" value="ECO:0007669"/>
    <property type="project" value="UniProtKB-KW"/>
</dbReference>
<feature type="compositionally biased region" description="Polar residues" evidence="6">
    <location>
        <begin position="233"/>
        <end position="242"/>
    </location>
</feature>
<comment type="subcellular location">
    <subcellularLocation>
        <location evidence="1">Secreted</location>
    </subcellularLocation>
</comment>
<dbReference type="EMBL" id="QXGC01001741">
    <property type="protein sequence ID" value="KAE9196895.1"/>
    <property type="molecule type" value="Genomic_DNA"/>
</dbReference>
<gene>
    <name evidence="8" type="ORF">PF004_g19995</name>
</gene>
<keyword evidence="4" id="KW-0928">Hypersensitive response elicitation</keyword>
<dbReference type="SUPFAM" id="SSF48647">
    <property type="entry name" value="Fungal elicitin"/>
    <property type="match status" value="1"/>
</dbReference>
<dbReference type="AlphaFoldDB" id="A0A6G0N955"/>
<feature type="region of interest" description="Disordered" evidence="6">
    <location>
        <begin position="115"/>
        <end position="242"/>
    </location>
</feature>
<evidence type="ECO:0000256" key="5">
    <source>
        <dbReference type="ARBA" id="ARBA00023157"/>
    </source>
</evidence>
<evidence type="ECO:0000313" key="9">
    <source>
        <dbReference type="Proteomes" id="UP000476176"/>
    </source>
</evidence>
<dbReference type="PRINTS" id="PR00948">
    <property type="entry name" value="ELICITIN"/>
</dbReference>
<dbReference type="GO" id="GO:0005576">
    <property type="term" value="C:extracellular region"/>
    <property type="evidence" value="ECO:0007669"/>
    <property type="project" value="UniProtKB-SubCell"/>
</dbReference>
<dbReference type="SMART" id="SM01187">
    <property type="entry name" value="Elicitin"/>
    <property type="match status" value="1"/>
</dbReference>
<keyword evidence="5" id="KW-1015">Disulfide bond</keyword>
<sequence>MNTYFALAAAAALVGSADAVACTSTQQQAAYLGMVGLLTGSSLNDCASDSGYNMLFATALPTNSEMVSMCGVQACHDLIVAVLATNPPDCDLVIPTSQAVMNVYELGTNFESNCDALTHTTAPPTDAPTSAPTEAPTTAPTEVPTSAPTEAPTTAPTEVPTTAPTEAPTTAPTEAPITEAPTAAPTTTPTEAPTEAPTETPTTTPTTTPTATPVATEPVVPGGTTPAALLLKATSQTAAKPT</sequence>
<evidence type="ECO:0008006" key="10">
    <source>
        <dbReference type="Google" id="ProtNLM"/>
    </source>
</evidence>
<evidence type="ECO:0000256" key="2">
    <source>
        <dbReference type="ARBA" id="ARBA00009544"/>
    </source>
</evidence>
<evidence type="ECO:0000256" key="6">
    <source>
        <dbReference type="SAM" id="MobiDB-lite"/>
    </source>
</evidence>
<reference evidence="8 9" key="1">
    <citation type="submission" date="2018-09" db="EMBL/GenBank/DDBJ databases">
        <title>Genomic investigation of the strawberry pathogen Phytophthora fragariae indicates pathogenicity is determined by transcriptional variation in three key races.</title>
        <authorList>
            <person name="Adams T.M."/>
            <person name="Armitage A.D."/>
            <person name="Sobczyk M.K."/>
            <person name="Bates H.J."/>
            <person name="Dunwell J.M."/>
            <person name="Nellist C.F."/>
            <person name="Harrison R.J."/>
        </authorList>
    </citation>
    <scope>NUCLEOTIDE SEQUENCE [LARGE SCALE GENOMIC DNA]</scope>
    <source>
        <strain evidence="8 9">BC-23</strain>
    </source>
</reference>
<keyword evidence="3" id="KW-0964">Secreted</keyword>
<proteinExistence type="inferred from homology"/>
<feature type="compositionally biased region" description="Low complexity" evidence="6">
    <location>
        <begin position="120"/>
        <end position="227"/>
    </location>
</feature>
<name>A0A6G0N955_9STRA</name>
<organism evidence="8 9">
    <name type="scientific">Phytophthora fragariae</name>
    <dbReference type="NCBI Taxonomy" id="53985"/>
    <lineage>
        <taxon>Eukaryota</taxon>
        <taxon>Sar</taxon>
        <taxon>Stramenopiles</taxon>
        <taxon>Oomycota</taxon>
        <taxon>Peronosporomycetes</taxon>
        <taxon>Peronosporales</taxon>
        <taxon>Peronosporaceae</taxon>
        <taxon>Phytophthora</taxon>
    </lineage>
</organism>
<evidence type="ECO:0000256" key="1">
    <source>
        <dbReference type="ARBA" id="ARBA00004613"/>
    </source>
</evidence>
<dbReference type="InterPro" id="IPR036470">
    <property type="entry name" value="Elicitin_sf"/>
</dbReference>
<comment type="similarity">
    <text evidence="2">Belongs to the elicitin family.</text>
</comment>
<dbReference type="Gene3D" id="1.10.239.10">
    <property type="entry name" value="Elicitin domain"/>
    <property type="match status" value="1"/>
</dbReference>
<accession>A0A6G0N955</accession>
<feature type="chain" id="PRO_5026226947" description="Elicitin" evidence="7">
    <location>
        <begin position="20"/>
        <end position="242"/>
    </location>
</feature>
<evidence type="ECO:0000313" key="8">
    <source>
        <dbReference type="EMBL" id="KAE9196895.1"/>
    </source>
</evidence>
<evidence type="ECO:0000256" key="7">
    <source>
        <dbReference type="SAM" id="SignalP"/>
    </source>
</evidence>
<comment type="caution">
    <text evidence="8">The sequence shown here is derived from an EMBL/GenBank/DDBJ whole genome shotgun (WGS) entry which is preliminary data.</text>
</comment>
<dbReference type="InterPro" id="IPR002200">
    <property type="entry name" value="Elicitin"/>
</dbReference>
<protein>
    <recommendedName>
        <fullName evidence="10">Elicitin</fullName>
    </recommendedName>
</protein>
<evidence type="ECO:0000256" key="4">
    <source>
        <dbReference type="ARBA" id="ARBA00022978"/>
    </source>
</evidence>
<dbReference type="Proteomes" id="UP000476176">
    <property type="component" value="Unassembled WGS sequence"/>
</dbReference>
<dbReference type="Pfam" id="PF00964">
    <property type="entry name" value="Elicitin"/>
    <property type="match status" value="1"/>
</dbReference>
<feature type="signal peptide" evidence="7">
    <location>
        <begin position="1"/>
        <end position="19"/>
    </location>
</feature>